<proteinExistence type="predicted"/>
<name>A0A0V0QRZ7_PSEPJ</name>
<evidence type="ECO:0000313" key="1">
    <source>
        <dbReference type="EMBL" id="KRX05102.1"/>
    </source>
</evidence>
<reference evidence="1 2" key="1">
    <citation type="journal article" date="2015" name="Sci. Rep.">
        <title>Genome of the facultative scuticociliatosis pathogen Pseudocohnilembus persalinus provides insight into its virulence through horizontal gene transfer.</title>
        <authorList>
            <person name="Xiong J."/>
            <person name="Wang G."/>
            <person name="Cheng J."/>
            <person name="Tian M."/>
            <person name="Pan X."/>
            <person name="Warren A."/>
            <person name="Jiang C."/>
            <person name="Yuan D."/>
            <person name="Miao W."/>
        </authorList>
    </citation>
    <scope>NUCLEOTIDE SEQUENCE [LARGE SCALE GENOMIC DNA]</scope>
    <source>
        <strain evidence="1">36N120E</strain>
    </source>
</reference>
<gene>
    <name evidence="1" type="ORF">PPERSA_06736</name>
</gene>
<accession>A0A0V0QRZ7</accession>
<keyword evidence="2" id="KW-1185">Reference proteome</keyword>
<protein>
    <submittedName>
        <fullName evidence="1">Uncharacterized protein</fullName>
    </submittedName>
</protein>
<comment type="caution">
    <text evidence="1">The sequence shown here is derived from an EMBL/GenBank/DDBJ whole genome shotgun (WGS) entry which is preliminary data.</text>
</comment>
<sequence>MNFQIFIQKYSLYINIIDYNNKANVNHINNKQFFNERSQRKVDLKGSVKFIQCQIKKQQQHQFISNFRKEWICRQYNNKVQLCDFNVFSWIRKNSHQYFRRIDIKLQ</sequence>
<dbReference type="AlphaFoldDB" id="A0A0V0QRZ7"/>
<organism evidence="1 2">
    <name type="scientific">Pseudocohnilembus persalinus</name>
    <name type="common">Ciliate</name>
    <dbReference type="NCBI Taxonomy" id="266149"/>
    <lineage>
        <taxon>Eukaryota</taxon>
        <taxon>Sar</taxon>
        <taxon>Alveolata</taxon>
        <taxon>Ciliophora</taxon>
        <taxon>Intramacronucleata</taxon>
        <taxon>Oligohymenophorea</taxon>
        <taxon>Scuticociliatia</taxon>
        <taxon>Philasterida</taxon>
        <taxon>Pseudocohnilembidae</taxon>
        <taxon>Pseudocohnilembus</taxon>
    </lineage>
</organism>
<dbReference type="Proteomes" id="UP000054937">
    <property type="component" value="Unassembled WGS sequence"/>
</dbReference>
<dbReference type="InParanoid" id="A0A0V0QRZ7"/>
<dbReference type="EMBL" id="LDAU01000110">
    <property type="protein sequence ID" value="KRX05102.1"/>
    <property type="molecule type" value="Genomic_DNA"/>
</dbReference>
<evidence type="ECO:0000313" key="2">
    <source>
        <dbReference type="Proteomes" id="UP000054937"/>
    </source>
</evidence>